<gene>
    <name evidence="2" type="ORF">ALC53_06789</name>
</gene>
<dbReference type="Proteomes" id="UP000078540">
    <property type="component" value="Unassembled WGS sequence"/>
</dbReference>
<organism evidence="2 3">
    <name type="scientific">Atta colombica</name>
    <dbReference type="NCBI Taxonomy" id="520822"/>
    <lineage>
        <taxon>Eukaryota</taxon>
        <taxon>Metazoa</taxon>
        <taxon>Ecdysozoa</taxon>
        <taxon>Arthropoda</taxon>
        <taxon>Hexapoda</taxon>
        <taxon>Insecta</taxon>
        <taxon>Pterygota</taxon>
        <taxon>Neoptera</taxon>
        <taxon>Endopterygota</taxon>
        <taxon>Hymenoptera</taxon>
        <taxon>Apocrita</taxon>
        <taxon>Aculeata</taxon>
        <taxon>Formicoidea</taxon>
        <taxon>Formicidae</taxon>
        <taxon>Myrmicinae</taxon>
        <taxon>Atta</taxon>
    </lineage>
</organism>
<keyword evidence="3" id="KW-1185">Reference proteome</keyword>
<name>A0A195BEM5_9HYME</name>
<dbReference type="AlphaFoldDB" id="A0A195BEM5"/>
<evidence type="ECO:0000313" key="2">
    <source>
        <dbReference type="EMBL" id="KYM82615.1"/>
    </source>
</evidence>
<proteinExistence type="predicted"/>
<protein>
    <submittedName>
        <fullName evidence="2">Uncharacterized protein</fullName>
    </submittedName>
</protein>
<evidence type="ECO:0000256" key="1">
    <source>
        <dbReference type="SAM" id="Phobius"/>
    </source>
</evidence>
<feature type="transmembrane region" description="Helical" evidence="1">
    <location>
        <begin position="26"/>
        <end position="47"/>
    </location>
</feature>
<keyword evidence="1" id="KW-0812">Transmembrane</keyword>
<sequence>MAQISEVGLVLKEHTNRKQYRLYRGIYSVTILFAFIVILRRTVYLIIAVRRHDSSVEVSCLL</sequence>
<keyword evidence="1" id="KW-0472">Membrane</keyword>
<keyword evidence="1" id="KW-1133">Transmembrane helix</keyword>
<dbReference type="EMBL" id="KQ976509">
    <property type="protein sequence ID" value="KYM82615.1"/>
    <property type="molecule type" value="Genomic_DNA"/>
</dbReference>
<accession>A0A195BEM5</accession>
<evidence type="ECO:0000313" key="3">
    <source>
        <dbReference type="Proteomes" id="UP000078540"/>
    </source>
</evidence>
<reference evidence="2 3" key="1">
    <citation type="submission" date="2015-09" db="EMBL/GenBank/DDBJ databases">
        <title>Atta colombica WGS genome.</title>
        <authorList>
            <person name="Nygaard S."/>
            <person name="Hu H."/>
            <person name="Boomsma J."/>
            <person name="Zhang G."/>
        </authorList>
    </citation>
    <scope>NUCLEOTIDE SEQUENCE [LARGE SCALE GENOMIC DNA]</scope>
    <source>
        <strain evidence="2">Treedump-2</strain>
        <tissue evidence="2">Whole body</tissue>
    </source>
</reference>